<gene>
    <name evidence="1" type="ORF">PoB_004054800</name>
</gene>
<proteinExistence type="predicted"/>
<name>A0AAV4B4N7_9GAST</name>
<comment type="caution">
    <text evidence="1">The sequence shown here is derived from an EMBL/GenBank/DDBJ whole genome shotgun (WGS) entry which is preliminary data.</text>
</comment>
<dbReference type="Proteomes" id="UP000735302">
    <property type="component" value="Unassembled WGS sequence"/>
</dbReference>
<dbReference type="EMBL" id="BLXT01004521">
    <property type="protein sequence ID" value="GFO14043.1"/>
    <property type="molecule type" value="Genomic_DNA"/>
</dbReference>
<organism evidence="1 2">
    <name type="scientific">Plakobranchus ocellatus</name>
    <dbReference type="NCBI Taxonomy" id="259542"/>
    <lineage>
        <taxon>Eukaryota</taxon>
        <taxon>Metazoa</taxon>
        <taxon>Spiralia</taxon>
        <taxon>Lophotrochozoa</taxon>
        <taxon>Mollusca</taxon>
        <taxon>Gastropoda</taxon>
        <taxon>Heterobranchia</taxon>
        <taxon>Euthyneura</taxon>
        <taxon>Panpulmonata</taxon>
        <taxon>Sacoglossa</taxon>
        <taxon>Placobranchoidea</taxon>
        <taxon>Plakobranchidae</taxon>
        <taxon>Plakobranchus</taxon>
    </lineage>
</organism>
<accession>A0AAV4B4N7</accession>
<keyword evidence="2" id="KW-1185">Reference proteome</keyword>
<sequence>MLHVYRACSYLGHRLASRGSAVQTLWGHGIPPADFSRHMKCQALHRIITNKLCGSLLRRGPPPGEETKDCKLMARTTQLKTRNMF</sequence>
<evidence type="ECO:0000313" key="2">
    <source>
        <dbReference type="Proteomes" id="UP000735302"/>
    </source>
</evidence>
<evidence type="ECO:0000313" key="1">
    <source>
        <dbReference type="EMBL" id="GFO14043.1"/>
    </source>
</evidence>
<dbReference type="AlphaFoldDB" id="A0AAV4B4N7"/>
<reference evidence="1 2" key="1">
    <citation type="journal article" date="2021" name="Elife">
        <title>Chloroplast acquisition without the gene transfer in kleptoplastic sea slugs, Plakobranchus ocellatus.</title>
        <authorList>
            <person name="Maeda T."/>
            <person name="Takahashi S."/>
            <person name="Yoshida T."/>
            <person name="Shimamura S."/>
            <person name="Takaki Y."/>
            <person name="Nagai Y."/>
            <person name="Toyoda A."/>
            <person name="Suzuki Y."/>
            <person name="Arimoto A."/>
            <person name="Ishii H."/>
            <person name="Satoh N."/>
            <person name="Nishiyama T."/>
            <person name="Hasebe M."/>
            <person name="Maruyama T."/>
            <person name="Minagawa J."/>
            <person name="Obokata J."/>
            <person name="Shigenobu S."/>
        </authorList>
    </citation>
    <scope>NUCLEOTIDE SEQUENCE [LARGE SCALE GENOMIC DNA]</scope>
</reference>
<protein>
    <submittedName>
        <fullName evidence="1">Uncharacterized protein</fullName>
    </submittedName>
</protein>